<proteinExistence type="predicted"/>
<reference evidence="1 2" key="1">
    <citation type="journal article" date="2018" name="G3 (Bethesda)">
        <title>Phylogenetic and Phylogenomic Definition of Rhizopus Species.</title>
        <authorList>
            <person name="Gryganskyi A.P."/>
            <person name="Golan J."/>
            <person name="Dolatabadi S."/>
            <person name="Mondo S."/>
            <person name="Robb S."/>
            <person name="Idnurm A."/>
            <person name="Muszewska A."/>
            <person name="Steczkiewicz K."/>
            <person name="Masonjones S."/>
            <person name="Liao H.L."/>
            <person name="Gajdeczka M.T."/>
            <person name="Anike F."/>
            <person name="Vuek A."/>
            <person name="Anishchenko I.M."/>
            <person name="Voigt K."/>
            <person name="de Hoog G.S."/>
            <person name="Smith M.E."/>
            <person name="Heitman J."/>
            <person name="Vilgalys R."/>
            <person name="Stajich J.E."/>
        </authorList>
    </citation>
    <scope>NUCLEOTIDE SEQUENCE [LARGE SCALE GENOMIC DNA]</scope>
    <source>
        <strain evidence="1 2">CBS 357.93</strain>
    </source>
</reference>
<dbReference type="EMBL" id="PJQL01000839">
    <property type="protein sequence ID" value="RCH92365.1"/>
    <property type="molecule type" value="Genomic_DNA"/>
</dbReference>
<gene>
    <name evidence="1" type="ORF">CU097_008036</name>
</gene>
<dbReference type="AlphaFoldDB" id="A0A367JR54"/>
<organism evidence="1 2">
    <name type="scientific">Rhizopus azygosporus</name>
    <name type="common">Rhizopus microsporus var. azygosporus</name>
    <dbReference type="NCBI Taxonomy" id="86630"/>
    <lineage>
        <taxon>Eukaryota</taxon>
        <taxon>Fungi</taxon>
        <taxon>Fungi incertae sedis</taxon>
        <taxon>Mucoromycota</taxon>
        <taxon>Mucoromycotina</taxon>
        <taxon>Mucoromycetes</taxon>
        <taxon>Mucorales</taxon>
        <taxon>Mucorineae</taxon>
        <taxon>Rhizopodaceae</taxon>
        <taxon>Rhizopus</taxon>
    </lineage>
</organism>
<evidence type="ECO:0000313" key="1">
    <source>
        <dbReference type="EMBL" id="RCH92365.1"/>
    </source>
</evidence>
<comment type="caution">
    <text evidence="1">The sequence shown here is derived from an EMBL/GenBank/DDBJ whole genome shotgun (WGS) entry which is preliminary data.</text>
</comment>
<dbReference type="Proteomes" id="UP000252139">
    <property type="component" value="Unassembled WGS sequence"/>
</dbReference>
<accession>A0A367JR54</accession>
<keyword evidence="2" id="KW-1185">Reference proteome</keyword>
<protein>
    <submittedName>
        <fullName evidence="1">Uncharacterized protein</fullName>
    </submittedName>
</protein>
<name>A0A367JR54_RHIAZ</name>
<sequence length="107" mass="12409">MVTLGCVLTKVSPLSLKYRDAPTVQILYDISRVALEHEIQNEERAVEILLSVCENNQDQYKRLIEAIEEDENDPKRARVYANDGLIYNEHVYENTLNNFPIHPCQSF</sequence>
<evidence type="ECO:0000313" key="2">
    <source>
        <dbReference type="Proteomes" id="UP000252139"/>
    </source>
</evidence>
<dbReference type="OrthoDB" id="2285917at2759"/>